<dbReference type="eggNOG" id="ENOG502TIW5">
    <property type="taxonomic scope" value="Eukaryota"/>
</dbReference>
<dbReference type="FunCoup" id="G0NEN7">
    <property type="interactions" value="1043"/>
</dbReference>
<dbReference type="AlphaFoldDB" id="G0NEN7"/>
<feature type="domain" description="DUF38" evidence="1">
    <location>
        <begin position="208"/>
        <end position="340"/>
    </location>
</feature>
<accession>G0NEN7</accession>
<organism evidence="3">
    <name type="scientific">Caenorhabditis brenneri</name>
    <name type="common">Nematode worm</name>
    <dbReference type="NCBI Taxonomy" id="135651"/>
    <lineage>
        <taxon>Eukaryota</taxon>
        <taxon>Metazoa</taxon>
        <taxon>Ecdysozoa</taxon>
        <taxon>Nematoda</taxon>
        <taxon>Chromadorea</taxon>
        <taxon>Rhabditida</taxon>
        <taxon>Rhabditina</taxon>
        <taxon>Rhabditomorpha</taxon>
        <taxon>Rhabditoidea</taxon>
        <taxon>Rhabditidae</taxon>
        <taxon>Peloderinae</taxon>
        <taxon>Caenorhabditis</taxon>
    </lineage>
</organism>
<dbReference type="EMBL" id="GL379873">
    <property type="protein sequence ID" value="EGT58830.1"/>
    <property type="molecule type" value="Genomic_DNA"/>
</dbReference>
<dbReference type="InParanoid" id="G0NEN7"/>
<dbReference type="Proteomes" id="UP000008068">
    <property type="component" value="Unassembled WGS sequence"/>
</dbReference>
<name>G0NEN7_CAEBE</name>
<proteinExistence type="predicted"/>
<dbReference type="HOGENOM" id="CLU_693039_0_0_1"/>
<dbReference type="InterPro" id="IPR002900">
    <property type="entry name" value="DUF38/FTH_CAE_spp"/>
</dbReference>
<gene>
    <name evidence="2" type="ORF">CAEBREN_22800</name>
</gene>
<keyword evidence="3" id="KW-1185">Reference proteome</keyword>
<evidence type="ECO:0000313" key="2">
    <source>
        <dbReference type="EMBL" id="EGT58830.1"/>
    </source>
</evidence>
<evidence type="ECO:0000259" key="1">
    <source>
        <dbReference type="Pfam" id="PF01827"/>
    </source>
</evidence>
<sequence>MLRSIASDTKFIPHGVLHYYSTGQTCEEAVANLLRSHEKMPELFPRVHAQEVEFWYNSFKEGNFDLHQDPTVAPHSKLENLPVLHHVLHQVGAEDQKSLHRTCKQFKNMIENEKRLFDLVEFRMSKNSVMLQIQSGITSKKIRTVYVKKEEGGCTITKGKISTESEKEFMGAALHDFSKTVEMIHTKIRKMIIKYSQHRTQKEDRVAFMTAVCNKLNSLKEKLHVERLVTCACDPLELESILKAVKPKILVNLELDLHNVDELEERDTVFKITEMEKFQLHFPHLKDLSIFGKPVDIKLNDILHISEVCIEITGLSPNDVNEHKENLLRLPGFKYHKIDEMMLNDRLPIADWIRAMEPFDQLRPFERDTVESDEDEYDASGQFPFKDGSGDMLTFKIDHGIMFERKTQRKRKIGGEIRS</sequence>
<dbReference type="Pfam" id="PF01827">
    <property type="entry name" value="FTH"/>
    <property type="match status" value="1"/>
</dbReference>
<protein>
    <recommendedName>
        <fullName evidence="1">DUF38 domain-containing protein</fullName>
    </recommendedName>
</protein>
<reference evidence="3" key="1">
    <citation type="submission" date="2011-07" db="EMBL/GenBank/DDBJ databases">
        <authorList>
            <consortium name="Caenorhabditis brenneri Sequencing and Analysis Consortium"/>
            <person name="Wilson R.K."/>
        </authorList>
    </citation>
    <scope>NUCLEOTIDE SEQUENCE [LARGE SCALE GENOMIC DNA]</scope>
    <source>
        <strain evidence="3">PB2801</strain>
    </source>
</reference>
<evidence type="ECO:0000313" key="3">
    <source>
        <dbReference type="Proteomes" id="UP000008068"/>
    </source>
</evidence>